<sequence>MNILINTIKCFLAVCGPYFFISQYVCSHARGSVPNIDHAIILKSKGYSTDTTEQIIEATRSKSYFIRHVALTLLTERTGKQSIPKLKEALNDPRMEVRWRAAHLLGTLGDRGGLERMRRDLKE</sequence>
<name>X0XIN2_9ZZZZ</name>
<organism evidence="1">
    <name type="scientific">marine sediment metagenome</name>
    <dbReference type="NCBI Taxonomy" id="412755"/>
    <lineage>
        <taxon>unclassified sequences</taxon>
        <taxon>metagenomes</taxon>
        <taxon>ecological metagenomes</taxon>
    </lineage>
</organism>
<proteinExistence type="predicted"/>
<feature type="non-terminal residue" evidence="1">
    <location>
        <position position="123"/>
    </location>
</feature>
<dbReference type="InterPro" id="IPR016024">
    <property type="entry name" value="ARM-type_fold"/>
</dbReference>
<protein>
    <recommendedName>
        <fullName evidence="2">HEAT repeat domain-containing protein</fullName>
    </recommendedName>
</protein>
<accession>X0XIN2</accession>
<dbReference type="InterPro" id="IPR011989">
    <property type="entry name" value="ARM-like"/>
</dbReference>
<evidence type="ECO:0000313" key="1">
    <source>
        <dbReference type="EMBL" id="GAG43005.1"/>
    </source>
</evidence>
<dbReference type="AlphaFoldDB" id="X0XIN2"/>
<dbReference type="SUPFAM" id="SSF48371">
    <property type="entry name" value="ARM repeat"/>
    <property type="match status" value="1"/>
</dbReference>
<dbReference type="EMBL" id="BARS01056450">
    <property type="protein sequence ID" value="GAG43005.1"/>
    <property type="molecule type" value="Genomic_DNA"/>
</dbReference>
<evidence type="ECO:0008006" key="2">
    <source>
        <dbReference type="Google" id="ProtNLM"/>
    </source>
</evidence>
<dbReference type="Gene3D" id="1.25.10.10">
    <property type="entry name" value="Leucine-rich Repeat Variant"/>
    <property type="match status" value="1"/>
</dbReference>
<dbReference type="Pfam" id="PF13646">
    <property type="entry name" value="HEAT_2"/>
    <property type="match status" value="1"/>
</dbReference>
<comment type="caution">
    <text evidence="1">The sequence shown here is derived from an EMBL/GenBank/DDBJ whole genome shotgun (WGS) entry which is preliminary data.</text>
</comment>
<reference evidence="1" key="1">
    <citation type="journal article" date="2014" name="Front. Microbiol.">
        <title>High frequency of phylogenetically diverse reductive dehalogenase-homologous genes in deep subseafloor sedimentary metagenomes.</title>
        <authorList>
            <person name="Kawai M."/>
            <person name="Futagami T."/>
            <person name="Toyoda A."/>
            <person name="Takaki Y."/>
            <person name="Nishi S."/>
            <person name="Hori S."/>
            <person name="Arai W."/>
            <person name="Tsubouchi T."/>
            <person name="Morono Y."/>
            <person name="Uchiyama I."/>
            <person name="Ito T."/>
            <person name="Fujiyama A."/>
            <person name="Inagaki F."/>
            <person name="Takami H."/>
        </authorList>
    </citation>
    <scope>NUCLEOTIDE SEQUENCE</scope>
    <source>
        <strain evidence="1">Expedition CK06-06</strain>
    </source>
</reference>
<gene>
    <name evidence="1" type="ORF">S01H1_83129</name>
</gene>